<gene>
    <name evidence="3" type="ORF">GLP33_03560</name>
</gene>
<name>A0AAW4ZSF4_PHOPO</name>
<proteinExistence type="predicted"/>
<dbReference type="Proteomes" id="UP000813876">
    <property type="component" value="Unassembled WGS sequence"/>
</dbReference>
<dbReference type="EMBL" id="WMCP01000002">
    <property type="protein sequence ID" value="MCF2300802.1"/>
    <property type="molecule type" value="Genomic_DNA"/>
</dbReference>
<feature type="domain" description="Capsule biosynthesis GfcC-like N-terminal" evidence="2">
    <location>
        <begin position="51"/>
        <end position="167"/>
    </location>
</feature>
<dbReference type="Pfam" id="PF06251">
    <property type="entry name" value="Caps_syn_GfcC_C"/>
    <property type="match status" value="1"/>
</dbReference>
<dbReference type="Gene3D" id="3.10.20.700">
    <property type="match status" value="1"/>
</dbReference>
<dbReference type="InterPro" id="IPR046459">
    <property type="entry name" value="Caps_syn_GfcC_N"/>
</dbReference>
<dbReference type="Gene3D" id="3.10.560.10">
    <property type="entry name" value="Outer membrane lipoprotein wza domain like"/>
    <property type="match status" value="1"/>
</dbReference>
<evidence type="ECO:0000313" key="3">
    <source>
        <dbReference type="EMBL" id="MCF2300802.1"/>
    </source>
</evidence>
<evidence type="ECO:0008006" key="5">
    <source>
        <dbReference type="Google" id="ProtNLM"/>
    </source>
</evidence>
<dbReference type="Pfam" id="PF20616">
    <property type="entry name" value="Caps_syn_GfcC_N"/>
    <property type="match status" value="1"/>
</dbReference>
<evidence type="ECO:0000313" key="4">
    <source>
        <dbReference type="Proteomes" id="UP000813876"/>
    </source>
</evidence>
<evidence type="ECO:0000259" key="1">
    <source>
        <dbReference type="Pfam" id="PF06251"/>
    </source>
</evidence>
<dbReference type="InterPro" id="IPR010425">
    <property type="entry name" value="Caps_synth_GfcC-like_C"/>
</dbReference>
<comment type="caution">
    <text evidence="3">The sequence shown here is derived from an EMBL/GenBank/DDBJ whole genome shotgun (WGS) entry which is preliminary data.</text>
</comment>
<accession>A0AAW4ZSF4</accession>
<evidence type="ECO:0000259" key="2">
    <source>
        <dbReference type="Pfam" id="PF20616"/>
    </source>
</evidence>
<reference evidence="3" key="1">
    <citation type="submission" date="2019-11" db="EMBL/GenBank/DDBJ databases">
        <title>Comparative genomics of photobacteria reveal adaptation to distinct habitats.</title>
        <authorList>
            <person name="Fuertes-Perez S."/>
            <person name="Hilgarth M."/>
            <person name="Vogel R.F."/>
        </authorList>
    </citation>
    <scope>NUCLEOTIDE SEQUENCE</scope>
    <source>
        <strain evidence="3">TMW2.2145</strain>
    </source>
</reference>
<dbReference type="AlphaFoldDB" id="A0AAW4ZSF4"/>
<protein>
    <recommendedName>
        <fullName evidence="5">Capsule biosynthesis GfcC-like C-terminal domain-containing protein</fullName>
    </recommendedName>
</protein>
<organism evidence="3 4">
    <name type="scientific">Photobacterium phosphoreum</name>
    <dbReference type="NCBI Taxonomy" id="659"/>
    <lineage>
        <taxon>Bacteria</taxon>
        <taxon>Pseudomonadati</taxon>
        <taxon>Pseudomonadota</taxon>
        <taxon>Gammaproteobacteria</taxon>
        <taxon>Vibrionales</taxon>
        <taxon>Vibrionaceae</taxon>
        <taxon>Photobacterium</taxon>
    </lineage>
</organism>
<feature type="domain" description="Capsule biosynthesis GfcC-like C-terminal" evidence="1">
    <location>
        <begin position="183"/>
        <end position="265"/>
    </location>
</feature>
<sequence length="267" mass="30772">MVIFMSYFYTLSRLKKIKYILNITPYVLLIISFTTNANNNFIISPQGNNSQKINIEYSEPIRLLTLIKDAKEIRQAKKTSSTYWLGSSLSKLIQPQKKQDLIKNLKQLSIKHERSQPLSISFSNNAQWVEKNIHNTRIITPIDIDKVRLNKNHNPLLKGGYKLTLANRPNNILILGAINKPQKLLWYPRKSASYYLQKIALIDDADKSNVIVIQPDGIKTNHPIAYWNNQHINISPGSIIYVNYKSLLHDYSILNNMLSSILINRTL</sequence>